<organism evidence="1 2">
    <name type="scientific">Caldicellulosiruptor acetigenus (strain ATCC 700853 / DSM 12137 / I77R1B)</name>
    <name type="common">Caldicellulosiruptor kristjanssonii</name>
    <dbReference type="NCBI Taxonomy" id="632335"/>
    <lineage>
        <taxon>Bacteria</taxon>
        <taxon>Bacillati</taxon>
        <taxon>Bacillota</taxon>
        <taxon>Bacillota incertae sedis</taxon>
        <taxon>Caldicellulosiruptorales</taxon>
        <taxon>Caldicellulosiruptoraceae</taxon>
        <taxon>Caldicellulosiruptor</taxon>
    </lineage>
</organism>
<dbReference type="RefSeq" id="WP_013431677.1">
    <property type="nucleotide sequence ID" value="NC_014721.1"/>
</dbReference>
<dbReference type="OrthoDB" id="9794849at2"/>
<name>E4S7I4_CALA7</name>
<evidence type="ECO:0000313" key="2">
    <source>
        <dbReference type="Proteomes" id="UP000009256"/>
    </source>
</evidence>
<sequence length="211" mass="24314">MFLNVLSSHQLNILRKLINLNVFEKSYLAGGTALAIQLGHRFSEDFDFFSPFEFDSQDIISKLEETFQVEVLYSSSNTLHLLIDGVKVTQLYYPNPLLSDLVNVDEIKGLMLASNIDIGLMKLIAISSRGSKKDFIDLYCLCKTGIKLKELINLLPYKFPGKSINIYHIIVSLCYFEEAEKEAMPKMYIKVEWDEVKKFFINESKIFKEML</sequence>
<reference key="1">
    <citation type="submission" date="2010-11" db="EMBL/GenBank/DDBJ databases">
        <title>Complete sequence of chromosome of Caldicellulosiruptor kristjanssonii 177R1B.</title>
        <authorList>
            <consortium name="US DOE Joint Genome Institute"/>
            <person name="Lucas S."/>
            <person name="Copeland A."/>
            <person name="Lapidus A."/>
            <person name="Cheng J.-F."/>
            <person name="Bruce D."/>
            <person name="Goodwin L."/>
            <person name="Pitluck S."/>
            <person name="Davenport K."/>
            <person name="Detter J.C."/>
            <person name="Han C."/>
            <person name="Tapia R."/>
            <person name="Land M."/>
            <person name="Hauser L."/>
            <person name="Jeffries C."/>
            <person name="Kyrpides N."/>
            <person name="Ivanova N."/>
            <person name="Mikhailova N."/>
            <person name="Blumer-Schuette S.E."/>
            <person name="Kelly R.M."/>
            <person name="Woyke T."/>
        </authorList>
    </citation>
    <scope>NUCLEOTIDE SEQUENCE</scope>
    <source>
        <strain>177R1B</strain>
    </source>
</reference>
<accession>E4S7I4</accession>
<dbReference type="KEGG" id="cki:Calkr_0265"/>
<evidence type="ECO:0000313" key="1">
    <source>
        <dbReference type="EMBL" id="ADQ39829.1"/>
    </source>
</evidence>
<dbReference type="STRING" id="632335.Calkr_0265"/>
<dbReference type="EMBL" id="CP002326">
    <property type="protein sequence ID" value="ADQ39829.1"/>
    <property type="molecule type" value="Genomic_DNA"/>
</dbReference>
<dbReference type="HOGENOM" id="CLU_106275_1_0_9"/>
<dbReference type="Proteomes" id="UP000009256">
    <property type="component" value="Chromosome"/>
</dbReference>
<dbReference type="Gene3D" id="3.10.450.620">
    <property type="entry name" value="JHP933, nucleotidyltransferase-like core domain"/>
    <property type="match status" value="1"/>
</dbReference>
<keyword evidence="2" id="KW-1185">Reference proteome</keyword>
<reference evidence="1 2" key="2">
    <citation type="journal article" date="2011" name="J. Bacteriol.">
        <title>Complete genome sequences for the anaerobic, extremely thermophilic plant biomass-degrading bacteria Caldicellulosiruptor hydrothermalis, Caldicellulosiruptor kristjanssonii, Caldicellulosiruptor kronotskyensis, Caldicellulosiruptor owensenis, and Caldicellulosiruptor lactoaceticus.</title>
        <authorList>
            <person name="Blumer-Schuette S.E."/>
            <person name="Ozdemir I."/>
            <person name="Mistry D."/>
            <person name="Lucas S."/>
            <person name="Lapidus A."/>
            <person name="Cheng J.F."/>
            <person name="Goodwin L.A."/>
            <person name="Pitluck S."/>
            <person name="Land M.L."/>
            <person name="Hauser L.J."/>
            <person name="Woyke T."/>
            <person name="Mikhailova N."/>
            <person name="Pati A."/>
            <person name="Kyrpides N.C."/>
            <person name="Ivanova N."/>
            <person name="Detter J.C."/>
            <person name="Walston-Davenport K."/>
            <person name="Han S."/>
            <person name="Adams M.W."/>
            <person name="Kelly R.M."/>
        </authorList>
    </citation>
    <scope>NUCLEOTIDE SEQUENCE [LARGE SCALE GENOMIC DNA]</scope>
    <source>
        <strain evidence="2">ATCC 700853 / DSM 12137 / I77R1B</strain>
    </source>
</reference>
<dbReference type="AlphaFoldDB" id="E4S7I4"/>
<dbReference type="Pfam" id="PF08843">
    <property type="entry name" value="AbiEii"/>
    <property type="match status" value="1"/>
</dbReference>
<dbReference type="InterPro" id="IPR014942">
    <property type="entry name" value="AbiEii"/>
</dbReference>
<evidence type="ECO:0008006" key="3">
    <source>
        <dbReference type="Google" id="ProtNLM"/>
    </source>
</evidence>
<dbReference type="eggNOG" id="COG2253">
    <property type="taxonomic scope" value="Bacteria"/>
</dbReference>
<proteinExistence type="predicted"/>
<gene>
    <name evidence="1" type="ordered locus">Calkr_0265</name>
</gene>
<protein>
    <recommendedName>
        <fullName evidence="3">Nucleotidyl transferase AbiEii toxin, Type IV TA system</fullName>
    </recommendedName>
</protein>